<dbReference type="Proteomes" id="UP000187323">
    <property type="component" value="Unassembled WGS sequence"/>
</dbReference>
<dbReference type="AlphaFoldDB" id="A0AB36JJT0"/>
<dbReference type="RefSeq" id="WP_076133542.1">
    <property type="nucleotide sequence ID" value="NZ_MPTO01000003.1"/>
</dbReference>
<keyword evidence="1" id="KW-0472">Membrane</keyword>
<evidence type="ECO:0000256" key="1">
    <source>
        <dbReference type="SAM" id="Phobius"/>
    </source>
</evidence>
<evidence type="ECO:0008006" key="4">
    <source>
        <dbReference type="Google" id="ProtNLM"/>
    </source>
</evidence>
<comment type="caution">
    <text evidence="2">The sequence shown here is derived from an EMBL/GenBank/DDBJ whole genome shotgun (WGS) entry which is preliminary data.</text>
</comment>
<evidence type="ECO:0000313" key="3">
    <source>
        <dbReference type="Proteomes" id="UP000187323"/>
    </source>
</evidence>
<gene>
    <name evidence="2" type="ORF">BSK47_03630</name>
</gene>
<accession>A0AB36JJT0</accession>
<evidence type="ECO:0000313" key="2">
    <source>
        <dbReference type="EMBL" id="OME23556.1"/>
    </source>
</evidence>
<feature type="transmembrane region" description="Helical" evidence="1">
    <location>
        <begin position="12"/>
        <end position="29"/>
    </location>
</feature>
<proteinExistence type="predicted"/>
<protein>
    <recommendedName>
        <fullName evidence="4">Butirosin biosynthesis protein H N-terminal domain-containing protein</fullName>
    </recommendedName>
</protein>
<sequence length="304" mass="35976">MFEIKASDLKKINGITCLEFCYGLILLYLDIPTYYLYYKSFYSVHFILSDLIKKGQSFISYDDVGRMHEIGDKLNILKLEYCERTVDEIEHMYNSLSIEIPIVVKIYSNSLSIYDSVEVPLGNHFVLLTQLTHVKVKFIDTFLEQEVVITREQFETCYSGKVFFMKMLYRPTEEQMNLNNLLKKFISDLDDQQVSFDYSSFLQECDELKNENQALNLRDAIGISRILLRRALDFFANQQTIHDPIIYRSLIPKLEVKLTLLNQVFLKIDYYRVKQNWRFKNLTDQLNQIMSLDIEIYKDLKGLI</sequence>
<dbReference type="EMBL" id="MPTO01000003">
    <property type="protein sequence ID" value="OME23556.1"/>
    <property type="molecule type" value="Genomic_DNA"/>
</dbReference>
<keyword evidence="1" id="KW-1133">Transmembrane helix</keyword>
<organism evidence="2 3">
    <name type="scientific">Paenibacillus odorifer</name>
    <dbReference type="NCBI Taxonomy" id="189426"/>
    <lineage>
        <taxon>Bacteria</taxon>
        <taxon>Bacillati</taxon>
        <taxon>Bacillota</taxon>
        <taxon>Bacilli</taxon>
        <taxon>Bacillales</taxon>
        <taxon>Paenibacillaceae</taxon>
        <taxon>Paenibacillus</taxon>
    </lineage>
</organism>
<reference evidence="2 3" key="1">
    <citation type="submission" date="2016-10" db="EMBL/GenBank/DDBJ databases">
        <title>Paenibacillus species isolates.</title>
        <authorList>
            <person name="Beno S.M."/>
        </authorList>
    </citation>
    <scope>NUCLEOTIDE SEQUENCE [LARGE SCALE GENOMIC DNA]</scope>
    <source>
        <strain evidence="2 3">FSL H7-0918</strain>
    </source>
</reference>
<name>A0AB36JJT0_9BACL</name>
<keyword evidence="1" id="KW-0812">Transmembrane</keyword>